<sequence>MYTAASLPLTHSFSLKAKNTMPDGEVEYQFCSSSNLPHSILPHPPTYVILGKITRCKHPLNDDMPMTIQLYRPITPTFESRNFITVFAFMGWLIFSGYTFN</sequence>
<dbReference type="EMBL" id="LSSK01001719">
    <property type="protein sequence ID" value="OMH78955.1"/>
    <property type="molecule type" value="Genomic_DNA"/>
</dbReference>
<evidence type="ECO:0000256" key="1">
    <source>
        <dbReference type="SAM" id="Phobius"/>
    </source>
</evidence>
<dbReference type="AlphaFoldDB" id="A0A1R1PD82"/>
<accession>A0A1R1PD82</accession>
<keyword evidence="1" id="KW-0812">Transmembrane</keyword>
<evidence type="ECO:0000313" key="3">
    <source>
        <dbReference type="Proteomes" id="UP000188320"/>
    </source>
</evidence>
<reference evidence="3" key="1">
    <citation type="submission" date="2017-01" db="EMBL/GenBank/DDBJ databases">
        <authorList>
            <person name="Wang Y."/>
            <person name="White M."/>
            <person name="Kvist S."/>
            <person name="Moncalvo J.-M."/>
        </authorList>
    </citation>
    <scope>NUCLEOTIDE SEQUENCE [LARGE SCALE GENOMIC DNA]</scope>
    <source>
        <strain evidence="3">COL-18-3</strain>
    </source>
</reference>
<dbReference type="Proteomes" id="UP000188320">
    <property type="component" value="Unassembled WGS sequence"/>
</dbReference>
<comment type="caution">
    <text evidence="2">The sequence shown here is derived from an EMBL/GenBank/DDBJ whole genome shotgun (WGS) entry which is preliminary data.</text>
</comment>
<proteinExistence type="predicted"/>
<gene>
    <name evidence="2" type="ORF">AX774_g7638</name>
</gene>
<organism evidence="2 3">
    <name type="scientific">Zancudomyces culisetae</name>
    <name type="common">Gut fungus</name>
    <name type="synonym">Smittium culisetae</name>
    <dbReference type="NCBI Taxonomy" id="1213189"/>
    <lineage>
        <taxon>Eukaryota</taxon>
        <taxon>Fungi</taxon>
        <taxon>Fungi incertae sedis</taxon>
        <taxon>Zoopagomycota</taxon>
        <taxon>Kickxellomycotina</taxon>
        <taxon>Harpellomycetes</taxon>
        <taxon>Harpellales</taxon>
        <taxon>Legeriomycetaceae</taxon>
        <taxon>Zancudomyces</taxon>
    </lineage>
</organism>
<keyword evidence="1" id="KW-0472">Membrane</keyword>
<feature type="transmembrane region" description="Helical" evidence="1">
    <location>
        <begin position="82"/>
        <end position="100"/>
    </location>
</feature>
<name>A0A1R1PD82_ZANCU</name>
<protein>
    <submittedName>
        <fullName evidence="2">Uncharacterized protein</fullName>
    </submittedName>
</protein>
<keyword evidence="3" id="KW-1185">Reference proteome</keyword>
<evidence type="ECO:0000313" key="2">
    <source>
        <dbReference type="EMBL" id="OMH78955.1"/>
    </source>
</evidence>
<keyword evidence="1" id="KW-1133">Transmembrane helix</keyword>